<dbReference type="AlphaFoldDB" id="A0A9Y2JG47"/>
<dbReference type="Gene3D" id="3.40.50.1820">
    <property type="entry name" value="alpha/beta hydrolase"/>
    <property type="match status" value="1"/>
</dbReference>
<dbReference type="Pfam" id="PF07819">
    <property type="entry name" value="PGAP1"/>
    <property type="match status" value="1"/>
</dbReference>
<name>A0A9Y2JG47_9PSEU</name>
<dbReference type="GO" id="GO:0016788">
    <property type="term" value="F:hydrolase activity, acting on ester bonds"/>
    <property type="evidence" value="ECO:0007669"/>
    <property type="project" value="InterPro"/>
</dbReference>
<dbReference type="InterPro" id="IPR012908">
    <property type="entry name" value="PGAP1-ab_dom-like"/>
</dbReference>
<protein>
    <recommendedName>
        <fullName evidence="1">GPI inositol-deacylase PGAP1-like alpha/beta domain-containing protein</fullName>
    </recommendedName>
</protein>
<sequence length="405" mass="43200">MRKTDVEATTDLAGAALAAGISAIQDTHTGIAGRPFRVLGVAAAPARLIHDTVSTAVYAGLRAGLRAAAGLGAIAVPADESPAVDSHRTGSAVLAVLNGLYGDHLAARGNRFAFGMTVRHEGGDLSLEPDGLAGAFPDATARLVVFVHGLCETDRAWRYGSAPDSGPAGYGDRLHNDLGFTPLYLRYNTGLHVSENGRALAGLLDELVRGWPVPVREVVLVGHSMGGLVARSACHYRRAGRQPWTDAVRHVFCLGAPHLGADLEKGTNVLAWALAKLPETRSLAGVLNARSVGIKDLRFGSCADEDWCDCDPDEFLRDRCQEVPFLPGAHYYFIAATLNPQAVGQVFGDLLVRLPSASGQGDGTGRRVPFEVEHGHHVPGLHHFDLLNHPAVYRQMHTWLTRHNG</sequence>
<keyword evidence="3" id="KW-1185">Reference proteome</keyword>
<gene>
    <name evidence="2" type="ORF">QRX60_27655</name>
</gene>
<dbReference type="EMBL" id="CP127295">
    <property type="protein sequence ID" value="WIX97859.1"/>
    <property type="molecule type" value="Genomic_DNA"/>
</dbReference>
<dbReference type="SUPFAM" id="SSF53474">
    <property type="entry name" value="alpha/beta-Hydrolases"/>
    <property type="match status" value="1"/>
</dbReference>
<proteinExistence type="predicted"/>
<dbReference type="Proteomes" id="UP001239397">
    <property type="component" value="Chromosome"/>
</dbReference>
<accession>A0A9Y2JG47</accession>
<evidence type="ECO:0000313" key="2">
    <source>
        <dbReference type="EMBL" id="WIX97859.1"/>
    </source>
</evidence>
<feature type="domain" description="GPI inositol-deacylase PGAP1-like alpha/beta" evidence="1">
    <location>
        <begin position="142"/>
        <end position="265"/>
    </location>
</feature>
<dbReference type="RefSeq" id="WP_285994350.1">
    <property type="nucleotide sequence ID" value="NZ_CP127295.1"/>
</dbReference>
<evidence type="ECO:0000313" key="3">
    <source>
        <dbReference type="Proteomes" id="UP001239397"/>
    </source>
</evidence>
<evidence type="ECO:0000259" key="1">
    <source>
        <dbReference type="Pfam" id="PF07819"/>
    </source>
</evidence>
<dbReference type="InterPro" id="IPR029058">
    <property type="entry name" value="AB_hydrolase_fold"/>
</dbReference>
<organism evidence="2 3">
    <name type="scientific">Amycolatopsis mongoliensis</name>
    <dbReference type="NCBI Taxonomy" id="715475"/>
    <lineage>
        <taxon>Bacteria</taxon>
        <taxon>Bacillati</taxon>
        <taxon>Actinomycetota</taxon>
        <taxon>Actinomycetes</taxon>
        <taxon>Pseudonocardiales</taxon>
        <taxon>Pseudonocardiaceae</taxon>
        <taxon>Amycolatopsis</taxon>
    </lineage>
</organism>
<dbReference type="KEGG" id="amog:QRX60_27655"/>
<reference evidence="2 3" key="1">
    <citation type="submission" date="2023-06" db="EMBL/GenBank/DDBJ databases">
        <authorList>
            <person name="Oyuntsetseg B."/>
            <person name="Kim S.B."/>
        </authorList>
    </citation>
    <scope>NUCLEOTIDE SEQUENCE [LARGE SCALE GENOMIC DNA]</scope>
    <source>
        <strain evidence="2 3">4-36</strain>
    </source>
</reference>